<keyword evidence="3 8" id="KW-0349">Heme</keyword>
<dbReference type="InterPro" id="IPR017972">
    <property type="entry name" value="Cyt_P450_CS"/>
</dbReference>
<dbReference type="PRINTS" id="PR00465">
    <property type="entry name" value="EP450IV"/>
</dbReference>
<name>V5I452_BYSSN</name>
<keyword evidence="9" id="KW-1133">Transmembrane helix</keyword>
<evidence type="ECO:0000256" key="9">
    <source>
        <dbReference type="SAM" id="Phobius"/>
    </source>
</evidence>
<keyword evidence="4 8" id="KW-0479">Metal-binding</keyword>
<organism evidence="11 12">
    <name type="scientific">Byssochlamys spectabilis (strain No. 5 / NBRC 109023)</name>
    <name type="common">Paecilomyces variotii</name>
    <dbReference type="NCBI Taxonomy" id="1356009"/>
    <lineage>
        <taxon>Eukaryota</taxon>
        <taxon>Fungi</taxon>
        <taxon>Dikarya</taxon>
        <taxon>Ascomycota</taxon>
        <taxon>Pezizomycotina</taxon>
        <taxon>Eurotiomycetes</taxon>
        <taxon>Eurotiomycetidae</taxon>
        <taxon>Eurotiales</taxon>
        <taxon>Thermoascaceae</taxon>
        <taxon>Paecilomyces</taxon>
    </lineage>
</organism>
<dbReference type="InterPro" id="IPR036396">
    <property type="entry name" value="Cyt_P450_sf"/>
</dbReference>
<keyword evidence="6 8" id="KW-0408">Iron</keyword>
<dbReference type="OrthoDB" id="1844152at2759"/>
<dbReference type="EMBL" id="BAUL01000231">
    <property type="protein sequence ID" value="GAD98170.1"/>
    <property type="molecule type" value="Genomic_DNA"/>
</dbReference>
<feature type="binding site" description="axial binding residue" evidence="8">
    <location>
        <position position="475"/>
    </location>
    <ligand>
        <name>heme</name>
        <dbReference type="ChEBI" id="CHEBI:30413"/>
    </ligand>
    <ligandPart>
        <name>Fe</name>
        <dbReference type="ChEBI" id="CHEBI:18248"/>
    </ligandPart>
</feature>
<dbReference type="Gene3D" id="3.90.1200.10">
    <property type="match status" value="1"/>
</dbReference>
<evidence type="ECO:0000256" key="2">
    <source>
        <dbReference type="ARBA" id="ARBA00010617"/>
    </source>
</evidence>
<keyword evidence="9" id="KW-0472">Membrane</keyword>
<dbReference type="PROSITE" id="PS00086">
    <property type="entry name" value="CYTOCHROME_P450"/>
    <property type="match status" value="1"/>
</dbReference>
<evidence type="ECO:0000313" key="12">
    <source>
        <dbReference type="Proteomes" id="UP000018001"/>
    </source>
</evidence>
<dbReference type="InterPro" id="IPR002403">
    <property type="entry name" value="Cyt_P450_E_grp-IV"/>
</dbReference>
<dbReference type="Proteomes" id="UP000018001">
    <property type="component" value="Unassembled WGS sequence"/>
</dbReference>
<keyword evidence="12" id="KW-1185">Reference proteome</keyword>
<dbReference type="CDD" id="cd11041">
    <property type="entry name" value="CYP503A1-like"/>
    <property type="match status" value="1"/>
</dbReference>
<dbReference type="InterPro" id="IPR001128">
    <property type="entry name" value="Cyt_P450"/>
</dbReference>
<protein>
    <recommendedName>
        <fullName evidence="10">Aminoglycoside phosphotransferase domain-containing protein</fullName>
    </recommendedName>
</protein>
<gene>
    <name evidence="11" type="ORF">PVAR5_6861</name>
</gene>
<evidence type="ECO:0000256" key="1">
    <source>
        <dbReference type="ARBA" id="ARBA00001971"/>
    </source>
</evidence>
<dbReference type="AlphaFoldDB" id="V5I452"/>
<evidence type="ECO:0000256" key="8">
    <source>
        <dbReference type="PIRSR" id="PIRSR602403-1"/>
    </source>
</evidence>
<comment type="cofactor">
    <cofactor evidence="1 8">
        <name>heme</name>
        <dbReference type="ChEBI" id="CHEBI:30413"/>
    </cofactor>
</comment>
<dbReference type="Pfam" id="PF00067">
    <property type="entry name" value="p450"/>
    <property type="match status" value="1"/>
</dbReference>
<keyword evidence="5" id="KW-0560">Oxidoreductase</keyword>
<evidence type="ECO:0000259" key="10">
    <source>
        <dbReference type="Pfam" id="PF01636"/>
    </source>
</evidence>
<comment type="caution">
    <text evidence="11">The sequence shown here is derived from an EMBL/GenBank/DDBJ whole genome shotgun (WGS) entry which is preliminary data.</text>
</comment>
<keyword evidence="9" id="KW-0812">Transmembrane</keyword>
<evidence type="ECO:0000256" key="3">
    <source>
        <dbReference type="ARBA" id="ARBA00022617"/>
    </source>
</evidence>
<dbReference type="Gene3D" id="1.10.630.10">
    <property type="entry name" value="Cytochrome P450"/>
    <property type="match status" value="1"/>
</dbReference>
<dbReference type="PANTHER" id="PTHR46206">
    <property type="entry name" value="CYTOCHROME P450"/>
    <property type="match status" value="1"/>
</dbReference>
<evidence type="ECO:0000313" key="11">
    <source>
        <dbReference type="EMBL" id="GAD98170.1"/>
    </source>
</evidence>
<dbReference type="GO" id="GO:0004497">
    <property type="term" value="F:monooxygenase activity"/>
    <property type="evidence" value="ECO:0007669"/>
    <property type="project" value="UniProtKB-KW"/>
</dbReference>
<feature type="domain" description="Aminoglycoside phosphotransferase" evidence="10">
    <location>
        <begin position="648"/>
        <end position="692"/>
    </location>
</feature>
<dbReference type="SUPFAM" id="SSF48264">
    <property type="entry name" value="Cytochrome P450"/>
    <property type="match status" value="1"/>
</dbReference>
<evidence type="ECO:0000256" key="4">
    <source>
        <dbReference type="ARBA" id="ARBA00022723"/>
    </source>
</evidence>
<dbReference type="eggNOG" id="KOG0157">
    <property type="taxonomic scope" value="Eukaryota"/>
</dbReference>
<dbReference type="PANTHER" id="PTHR46206:SF1">
    <property type="entry name" value="P450, PUTATIVE (EUROFUNG)-RELATED"/>
    <property type="match status" value="1"/>
</dbReference>
<accession>V5I452</accession>
<dbReference type="InterPro" id="IPR002575">
    <property type="entry name" value="Aminoglycoside_PTrfase"/>
</dbReference>
<dbReference type="GO" id="GO:0016705">
    <property type="term" value="F:oxidoreductase activity, acting on paired donors, with incorporation or reduction of molecular oxygen"/>
    <property type="evidence" value="ECO:0007669"/>
    <property type="project" value="InterPro"/>
</dbReference>
<sequence length="760" mass="85033">MGLLKTYLNFFNESSLVLLLNLGGLFVLAILGLSFHSWGRINAPLIGEPEGRKFFSLRTRLRYYLDCENLFKEAYVQYGKSGKTVLLPDLGTGSAYALPPSAMRWVLSQPDSSIGSYEFIREANPTQYSLGDARYISDPWQGTLIKTQLNPMLDSLCDAINNELQVAFDEHFGTDLEWNEIDLYDAMTKIVIQVASRFTVGLPLCRNREYLQANIDLIHAMTACIGQVGILPEFLKPVLGPLIGWKTHRIASKIHRLFTSTFRERHQYLDYEKDNKSFPEPSDHLQMIMRYAQQNHPDEVGDLRHIANRVIISNFGSSQQTNFVTTNMLLDIVSSDAEFNTISQLREETSRVMSAHGGHWNRHTIAQLVRADSVGRETLRLHAFFKRATPRKVLVDGVVTPDGINLPKGSRLAFLGHPAHIDEEVYEQPMKYDPFRFSRPREAAKNERGNPGLNHLSFVSTSNSYLPFGHGKHACPGRFLIDCELKMIISYALMKYDLELPSAYNVYPIRLPGSGLRGDLIPRSIDTWPALTGGEYCASLETRLYGSPLRAPISDTTADDLVLFLSIMKEVDINGISGKLGVKILDMFFPDLEVWRSSAIDAWRRMVERGQITAEDIGIVDQHGQGYDAARNSLAKQTACIQQIKNPSQIPSFSFVHDDLKSEHILIDESSGRITAILDWADAGRGNAAVHISGLTLAVGMTTAALVARRAGYSEDTILQGIVQARCECTLRLDDRLNGRGGPAPVQMLRDHVFLSLEGE</sequence>
<feature type="transmembrane region" description="Helical" evidence="9">
    <location>
        <begin position="16"/>
        <end position="35"/>
    </location>
</feature>
<dbReference type="Pfam" id="PF01636">
    <property type="entry name" value="APH"/>
    <property type="match status" value="1"/>
</dbReference>
<comment type="similarity">
    <text evidence="2">Belongs to the cytochrome P450 family.</text>
</comment>
<evidence type="ECO:0000256" key="7">
    <source>
        <dbReference type="ARBA" id="ARBA00023033"/>
    </source>
</evidence>
<evidence type="ECO:0000256" key="6">
    <source>
        <dbReference type="ARBA" id="ARBA00023004"/>
    </source>
</evidence>
<dbReference type="GO" id="GO:0020037">
    <property type="term" value="F:heme binding"/>
    <property type="evidence" value="ECO:0007669"/>
    <property type="project" value="InterPro"/>
</dbReference>
<dbReference type="SUPFAM" id="SSF56112">
    <property type="entry name" value="Protein kinase-like (PK-like)"/>
    <property type="match status" value="1"/>
</dbReference>
<dbReference type="InterPro" id="IPR011009">
    <property type="entry name" value="Kinase-like_dom_sf"/>
</dbReference>
<reference evidence="12" key="1">
    <citation type="journal article" date="2014" name="Genome Announc.">
        <title>Draft genome sequence of the formaldehyde-resistant fungus Byssochlamys spectabilis No. 5 (anamorph Paecilomyces variotii No. 5) (NBRC109023).</title>
        <authorList>
            <person name="Oka T."/>
            <person name="Ekino K."/>
            <person name="Fukuda K."/>
            <person name="Nomura Y."/>
        </authorList>
    </citation>
    <scope>NUCLEOTIDE SEQUENCE [LARGE SCALE GENOMIC DNA]</scope>
    <source>
        <strain evidence="12">No. 5 / NBRC 109023</strain>
    </source>
</reference>
<proteinExistence type="inferred from homology"/>
<keyword evidence="7" id="KW-0503">Monooxygenase</keyword>
<dbReference type="HOGENOM" id="CLU_366801_0_0_1"/>
<dbReference type="InParanoid" id="V5I452"/>
<evidence type="ECO:0000256" key="5">
    <source>
        <dbReference type="ARBA" id="ARBA00023002"/>
    </source>
</evidence>
<dbReference type="GO" id="GO:0005506">
    <property type="term" value="F:iron ion binding"/>
    <property type="evidence" value="ECO:0007669"/>
    <property type="project" value="InterPro"/>
</dbReference>